<dbReference type="PANTHER" id="PTHR34071">
    <property type="entry name" value="5-NITROIMIDAZOLE ANTIBIOTICS RESISTANCE PROTEIN, NIMA-FAMILY-RELATED PROTEIN-RELATED"/>
    <property type="match status" value="1"/>
</dbReference>
<proteinExistence type="predicted"/>
<protein>
    <recommendedName>
        <fullName evidence="3">Pyridoxamine 5'-phosphate oxidase family protein</fullName>
    </recommendedName>
</protein>
<evidence type="ECO:0000313" key="1">
    <source>
        <dbReference type="EMBL" id="SSC11527.1"/>
    </source>
</evidence>
<gene>
    <name evidence="1" type="ORF">MESINF_0078</name>
</gene>
<dbReference type="EMBL" id="LS974202">
    <property type="protein sequence ID" value="SSC11527.1"/>
    <property type="molecule type" value="Genomic_DNA"/>
</dbReference>
<dbReference type="InterPro" id="IPR012349">
    <property type="entry name" value="Split_barrel_FMN-bd"/>
</dbReference>
<dbReference type="PANTHER" id="PTHR34071:SF2">
    <property type="entry name" value="FLAVIN-NUCLEOTIDE-BINDING PROTEIN"/>
    <property type="match status" value="1"/>
</dbReference>
<keyword evidence="2" id="KW-1185">Reference proteome</keyword>
<evidence type="ECO:0008006" key="3">
    <source>
        <dbReference type="Google" id="ProtNLM"/>
    </source>
</evidence>
<dbReference type="RefSeq" id="WP_169697986.1">
    <property type="nucleotide sequence ID" value="NZ_LS974202.1"/>
</dbReference>
<reference evidence="1 2" key="1">
    <citation type="submission" date="2017-01" db="EMBL/GenBank/DDBJ databases">
        <authorList>
            <person name="Erauso G."/>
        </authorList>
    </citation>
    <scope>NUCLEOTIDE SEQUENCE [LARGE SCALE GENOMIC DNA]</scope>
    <source>
        <strain evidence="1">MESINF1</strain>
    </source>
</reference>
<dbReference type="Pfam" id="PF12900">
    <property type="entry name" value="Pyridox_ox_2"/>
    <property type="match status" value="1"/>
</dbReference>
<organism evidence="1 2">
    <name type="scientific">Mesotoga infera</name>
    <dbReference type="NCBI Taxonomy" id="1236046"/>
    <lineage>
        <taxon>Bacteria</taxon>
        <taxon>Thermotogati</taxon>
        <taxon>Thermotogota</taxon>
        <taxon>Thermotogae</taxon>
        <taxon>Kosmotogales</taxon>
        <taxon>Kosmotogaceae</taxon>
        <taxon>Mesotoga</taxon>
    </lineage>
</organism>
<name>A0A7Z7LCK0_9BACT</name>
<evidence type="ECO:0000313" key="2">
    <source>
        <dbReference type="Proteomes" id="UP000250796"/>
    </source>
</evidence>
<dbReference type="InterPro" id="IPR024747">
    <property type="entry name" value="Pyridox_Oxase-rel"/>
</dbReference>
<sequence>MFKKLRRHDKKLSLEEGRDILERGVFGVLSTIGEDGYPYGTPLNYVFDDGHIYFHSACEGHKISNILFSNKVSFCVVDSVEVLPSSFSTNYKSVVAYGIASLVAEASEKLYVLKKIVEKFSPDFEKESEEVLKGSLNTTCIIRIDVQHITCKGNIEV</sequence>
<accession>A0A7Z7LCK0</accession>
<dbReference type="Gene3D" id="2.30.110.10">
    <property type="entry name" value="Electron Transport, Fmn-binding Protein, Chain A"/>
    <property type="match status" value="1"/>
</dbReference>
<dbReference type="Proteomes" id="UP000250796">
    <property type="component" value="Chromosome MESINF"/>
</dbReference>
<dbReference type="SUPFAM" id="SSF50475">
    <property type="entry name" value="FMN-binding split barrel"/>
    <property type="match status" value="1"/>
</dbReference>
<dbReference type="KEGG" id="minf:MESINF_0078"/>
<dbReference type="AlphaFoldDB" id="A0A7Z7LCK0"/>